<dbReference type="Gene3D" id="3.40.1000.30">
    <property type="match status" value="1"/>
</dbReference>
<comment type="similarity">
    <text evidence="3">Belongs to the proteasome inhibitor PI31 family.</text>
</comment>
<comment type="caution">
    <text evidence="14">The sequence shown here is derived from an EMBL/GenBank/DDBJ whole genome shotgun (WGS) entry which is preliminary data.</text>
</comment>
<feature type="domain" description="PI31 proteasome regulator C-terminal" evidence="12">
    <location>
        <begin position="302"/>
        <end position="376"/>
    </location>
</feature>
<sequence length="398" mass="42290">MDKNKDFRRNAVLEAMAAALPAHKKDDETSDMSSSYEVIALLMHAYLTSLGFRLIGLNKNDLNVAGLMATDSFATILARQYDSTVSQLPPSWNASFGSHTFTYRGPDSPVQSVMTVERMPTDRTRVQVRGSVIGSDKWHTLEAGAPRDIIVSSMLPLRIKMEETGEDRGSLPAQLHSLFVSDTVIDSLLDGIQNQVVQNIASALQASGDTLELSPITTEAPPPDSSLPRPISNLATPLDEPARPNPYPAPDILDIPRNTPQPLPTGELAPPGFDDEHEIQGPLRPFHAPSGLGFGGRGGLGMGHDDLNPPGLGPQDPLRQSFVPGGGFGRQTGGHRGMHPTMDELMFPNQSGDFSSGGDTFNPQVPPGARWDPTGPGGRPGRNNGGFGGGFGGGGPII</sequence>
<dbReference type="InterPro" id="IPR021625">
    <property type="entry name" value="PI31_Prot_N"/>
</dbReference>
<proteinExistence type="inferred from homology"/>
<evidence type="ECO:0000256" key="3">
    <source>
        <dbReference type="ARBA" id="ARBA00006405"/>
    </source>
</evidence>
<gene>
    <name evidence="14" type="ORF">Cpir12675_000658</name>
</gene>
<evidence type="ECO:0000256" key="4">
    <source>
        <dbReference type="ARBA" id="ARBA00022481"/>
    </source>
</evidence>
<dbReference type="InterPro" id="IPR045128">
    <property type="entry name" value="PI31-like"/>
</dbReference>
<feature type="region of interest" description="Disordered" evidence="11">
    <location>
        <begin position="213"/>
        <end position="263"/>
    </location>
</feature>
<evidence type="ECO:0000256" key="6">
    <source>
        <dbReference type="ARBA" id="ARBA00022553"/>
    </source>
</evidence>
<keyword evidence="8" id="KW-0647">Proteasome</keyword>
<evidence type="ECO:0000313" key="14">
    <source>
        <dbReference type="EMBL" id="KAL1901168.1"/>
    </source>
</evidence>
<evidence type="ECO:0000256" key="8">
    <source>
        <dbReference type="ARBA" id="ARBA00022942"/>
    </source>
</evidence>
<keyword evidence="4" id="KW-0488">Methylation</keyword>
<dbReference type="PANTHER" id="PTHR13266:SF1">
    <property type="entry name" value="PROTEASOME INHIBITOR PI31 SUBUNIT"/>
    <property type="match status" value="1"/>
</dbReference>
<dbReference type="Pfam" id="PF08577">
    <property type="entry name" value="PI31_Prot_C"/>
    <property type="match status" value="1"/>
</dbReference>
<keyword evidence="5" id="KW-0963">Cytoplasm</keyword>
<dbReference type="Pfam" id="PF11566">
    <property type="entry name" value="PI31_Prot_N"/>
    <property type="match status" value="1"/>
</dbReference>
<accession>A0ABR3ZMU7</accession>
<evidence type="ECO:0000256" key="10">
    <source>
        <dbReference type="ARBA" id="ARBA00024805"/>
    </source>
</evidence>
<keyword evidence="7" id="KW-0256">Endoplasmic reticulum</keyword>
<protein>
    <recommendedName>
        <fullName evidence="16">Proteasome inhibitor PI31 subunit</fullName>
    </recommendedName>
</protein>
<keyword evidence="9" id="KW-0007">Acetylation</keyword>
<reference evidence="14 15" key="1">
    <citation type="journal article" date="2024" name="IMA Fungus">
        <title>IMA Genome - F19 : A genome assembly and annotation guide to empower mycologists, including annotated draft genome sequences of Ceratocystis pirilliformis, Diaporthe australafricana, Fusarium ophioides, Paecilomyces lecythidis, and Sporothrix stenoceras.</title>
        <authorList>
            <person name="Aylward J."/>
            <person name="Wilson A.M."/>
            <person name="Visagie C.M."/>
            <person name="Spraker J."/>
            <person name="Barnes I."/>
            <person name="Buitendag C."/>
            <person name="Ceriani C."/>
            <person name="Del Mar Angel L."/>
            <person name="du Plessis D."/>
            <person name="Fuchs T."/>
            <person name="Gasser K."/>
            <person name="Kramer D."/>
            <person name="Li W."/>
            <person name="Munsamy K."/>
            <person name="Piso A."/>
            <person name="Price J.L."/>
            <person name="Sonnekus B."/>
            <person name="Thomas C."/>
            <person name="van der Nest A."/>
            <person name="van Dijk A."/>
            <person name="van Heerden A."/>
            <person name="van Vuuren N."/>
            <person name="Yilmaz N."/>
            <person name="Duong T.A."/>
            <person name="van der Merwe N.A."/>
            <person name="Wingfield M.J."/>
            <person name="Wingfield B.D."/>
        </authorList>
    </citation>
    <scope>NUCLEOTIDE SEQUENCE [LARGE SCALE GENOMIC DNA]</scope>
    <source>
        <strain evidence="14 15">CMW 12675</strain>
    </source>
</reference>
<comment type="function">
    <text evidence="10">Plays an important role in control of proteasome function. Inhibits the hydrolysis of protein and peptide substrates by the 20S proteasome. Also inhibits the activation of the proteasome by the proteasome regulatory proteins PA700 and PA28.</text>
</comment>
<dbReference type="EMBL" id="JAWDJO010000008">
    <property type="protein sequence ID" value="KAL1901168.1"/>
    <property type="molecule type" value="Genomic_DNA"/>
</dbReference>
<evidence type="ECO:0000256" key="7">
    <source>
        <dbReference type="ARBA" id="ARBA00022824"/>
    </source>
</evidence>
<keyword evidence="15" id="KW-1185">Reference proteome</keyword>
<evidence type="ECO:0000256" key="9">
    <source>
        <dbReference type="ARBA" id="ARBA00022990"/>
    </source>
</evidence>
<evidence type="ECO:0000313" key="15">
    <source>
        <dbReference type="Proteomes" id="UP001583280"/>
    </source>
</evidence>
<feature type="domain" description="PI31 proteasome regulator N-terminal" evidence="13">
    <location>
        <begin position="29"/>
        <end position="205"/>
    </location>
</feature>
<evidence type="ECO:0000259" key="12">
    <source>
        <dbReference type="Pfam" id="PF08577"/>
    </source>
</evidence>
<feature type="compositionally biased region" description="Gly residues" evidence="11">
    <location>
        <begin position="375"/>
        <end position="398"/>
    </location>
</feature>
<comment type="subcellular location">
    <subcellularLocation>
        <location evidence="2">Cytoplasm</location>
    </subcellularLocation>
    <subcellularLocation>
        <location evidence="1">Endoplasmic reticulum</location>
    </subcellularLocation>
</comment>
<evidence type="ECO:0008006" key="16">
    <source>
        <dbReference type="Google" id="ProtNLM"/>
    </source>
</evidence>
<evidence type="ECO:0000259" key="13">
    <source>
        <dbReference type="Pfam" id="PF11566"/>
    </source>
</evidence>
<organism evidence="14 15">
    <name type="scientific">Ceratocystis pirilliformis</name>
    <dbReference type="NCBI Taxonomy" id="259994"/>
    <lineage>
        <taxon>Eukaryota</taxon>
        <taxon>Fungi</taxon>
        <taxon>Dikarya</taxon>
        <taxon>Ascomycota</taxon>
        <taxon>Pezizomycotina</taxon>
        <taxon>Sordariomycetes</taxon>
        <taxon>Hypocreomycetidae</taxon>
        <taxon>Microascales</taxon>
        <taxon>Ceratocystidaceae</taxon>
        <taxon>Ceratocystis</taxon>
    </lineage>
</organism>
<evidence type="ECO:0000256" key="11">
    <source>
        <dbReference type="SAM" id="MobiDB-lite"/>
    </source>
</evidence>
<feature type="region of interest" description="Disordered" evidence="11">
    <location>
        <begin position="371"/>
        <end position="398"/>
    </location>
</feature>
<dbReference type="InterPro" id="IPR013886">
    <property type="entry name" value="PI31_Prot_C"/>
</dbReference>
<evidence type="ECO:0000256" key="1">
    <source>
        <dbReference type="ARBA" id="ARBA00004240"/>
    </source>
</evidence>
<evidence type="ECO:0000256" key="5">
    <source>
        <dbReference type="ARBA" id="ARBA00022490"/>
    </source>
</evidence>
<keyword evidence="6" id="KW-0597">Phosphoprotein</keyword>
<evidence type="ECO:0000256" key="2">
    <source>
        <dbReference type="ARBA" id="ARBA00004496"/>
    </source>
</evidence>
<name>A0ABR3ZMU7_9PEZI</name>
<dbReference type="Proteomes" id="UP001583280">
    <property type="component" value="Unassembled WGS sequence"/>
</dbReference>
<dbReference type="PANTHER" id="PTHR13266">
    <property type="entry name" value="PROTEASOME INHIBITOR"/>
    <property type="match status" value="1"/>
</dbReference>